<proteinExistence type="predicted"/>
<comment type="caution">
    <text evidence="1">The sequence shown here is derived from an EMBL/GenBank/DDBJ whole genome shotgun (WGS) entry which is preliminary data.</text>
</comment>
<name>A0AAV0AZ55_PHAPC</name>
<reference evidence="1" key="1">
    <citation type="submission" date="2022-06" db="EMBL/GenBank/DDBJ databases">
        <authorList>
            <consortium name="SYNGENTA / RWTH Aachen University"/>
        </authorList>
    </citation>
    <scope>NUCLEOTIDE SEQUENCE</scope>
</reference>
<dbReference type="Proteomes" id="UP001153365">
    <property type="component" value="Unassembled WGS sequence"/>
</dbReference>
<protein>
    <submittedName>
        <fullName evidence="1">Uncharacterized protein</fullName>
    </submittedName>
</protein>
<organism evidence="1 2">
    <name type="scientific">Phakopsora pachyrhizi</name>
    <name type="common">Asian soybean rust disease fungus</name>
    <dbReference type="NCBI Taxonomy" id="170000"/>
    <lineage>
        <taxon>Eukaryota</taxon>
        <taxon>Fungi</taxon>
        <taxon>Dikarya</taxon>
        <taxon>Basidiomycota</taxon>
        <taxon>Pucciniomycotina</taxon>
        <taxon>Pucciniomycetes</taxon>
        <taxon>Pucciniales</taxon>
        <taxon>Phakopsoraceae</taxon>
        <taxon>Phakopsora</taxon>
    </lineage>
</organism>
<evidence type="ECO:0000313" key="2">
    <source>
        <dbReference type="Proteomes" id="UP001153365"/>
    </source>
</evidence>
<gene>
    <name evidence="1" type="ORF">PPACK8108_LOCUS9573</name>
</gene>
<keyword evidence="2" id="KW-1185">Reference proteome</keyword>
<dbReference type="AlphaFoldDB" id="A0AAV0AZ55"/>
<dbReference type="EMBL" id="CALTRL010002094">
    <property type="protein sequence ID" value="CAH7674659.1"/>
    <property type="molecule type" value="Genomic_DNA"/>
</dbReference>
<sequence length="138" mass="15624">MSCFEETRSLGALKSRIFLCSQLECSLVLKTMLIDEHRDFLQEGVTELGEVDVYVVLASPSTSSSSQGDILRLEKRWRGRGWGRYRGGEFKRVRGLRYRRKFGIGFPNFNLNVVDGCPVVIRADGGCNGRCCDRNCCF</sequence>
<accession>A0AAV0AZ55</accession>
<evidence type="ECO:0000313" key="1">
    <source>
        <dbReference type="EMBL" id="CAH7674659.1"/>
    </source>
</evidence>